<dbReference type="PANTHER" id="PTHR38762:SF1">
    <property type="entry name" value="CRYPTIC OUTER MEMBRANE PORIN BGLH-RELATED"/>
    <property type="match status" value="1"/>
</dbReference>
<name>H1Y267_9SPHI</name>
<keyword evidence="4" id="KW-1134">Transmembrane beta strand</keyword>
<dbReference type="Proteomes" id="UP000002774">
    <property type="component" value="Chromosome"/>
</dbReference>
<sequence length="449" mass="50259">MAHAQIVITNQSFSMGTTGRIGSGISPSIPGHTGRQLNLTGQGSLGSRLEQGDYIDLLPSFHFTPVNANKDSTRIDFQARLAFYSTNGTFLGNVNSSSIGGMVSSLPEAFVEASNIVGSHWSVWAGARYMRYDDIHICDYFYFDDHSSQGFGVKYKNTSFSMFFPAAIDTSSSGILPYSYENIISGKKSLTYRQREIFVLEHNIRKWPGNDIKLLGEFHLVAGSAARATPYYPEDKGWVAGIKWSHDIKTEQKGSFNQFAIRYGTGVANGGDNGNTQTWRTYGAPDPITGLYTGAYSFTAVEHFLLNCSNKFSLNGYAVYIQSKGGGTSINEALDYYGRLIPNYKTDFVTGARGITYLTNWFHLITELHYAQRQDGQNPDAQMWKFIIAPTIVPTAERSVWARPHIRLICSFARYNHYAAENGYSDFLQQAGNQRWGTYFGVRTEWWIF</sequence>
<evidence type="ECO:0000256" key="3">
    <source>
        <dbReference type="ARBA" id="ARBA00022448"/>
    </source>
</evidence>
<keyword evidence="6" id="KW-0406">Ion transport</keyword>
<dbReference type="Gene3D" id="2.40.170.10">
    <property type="entry name" value="Porin, LamB type"/>
    <property type="match status" value="1"/>
</dbReference>
<organism evidence="10 11">
    <name type="scientific">Mucilaginibacter paludis DSM 18603</name>
    <dbReference type="NCBI Taxonomy" id="714943"/>
    <lineage>
        <taxon>Bacteria</taxon>
        <taxon>Pseudomonadati</taxon>
        <taxon>Bacteroidota</taxon>
        <taxon>Sphingobacteriia</taxon>
        <taxon>Sphingobacteriales</taxon>
        <taxon>Sphingobacteriaceae</taxon>
        <taxon>Mucilaginibacter</taxon>
    </lineage>
</organism>
<evidence type="ECO:0000256" key="8">
    <source>
        <dbReference type="ARBA" id="ARBA00023136"/>
    </source>
</evidence>
<dbReference type="InterPro" id="IPR050286">
    <property type="entry name" value="G_neg_Bact_CarbUptk_Porin"/>
</dbReference>
<dbReference type="AlphaFoldDB" id="H1Y267"/>
<dbReference type="InterPro" id="IPR036998">
    <property type="entry name" value="Porin_LamB_sf"/>
</dbReference>
<accession>H1Y267</accession>
<dbReference type="GO" id="GO:0046930">
    <property type="term" value="C:pore complex"/>
    <property type="evidence" value="ECO:0007669"/>
    <property type="project" value="UniProtKB-KW"/>
</dbReference>
<dbReference type="eggNOG" id="COG4580">
    <property type="taxonomic scope" value="Bacteria"/>
</dbReference>
<dbReference type="HOGENOM" id="CLU_564694_0_0_10"/>
<dbReference type="PANTHER" id="PTHR38762">
    <property type="entry name" value="CRYPTIC OUTER MEMBRANE PORIN BGLH-RELATED"/>
    <property type="match status" value="1"/>
</dbReference>
<keyword evidence="7" id="KW-0626">Porin</keyword>
<evidence type="ECO:0000313" key="10">
    <source>
        <dbReference type="EMBL" id="EHQ26724.1"/>
    </source>
</evidence>
<evidence type="ECO:0000256" key="6">
    <source>
        <dbReference type="ARBA" id="ARBA00023065"/>
    </source>
</evidence>
<dbReference type="GO" id="GO:0015288">
    <property type="term" value="F:porin activity"/>
    <property type="evidence" value="ECO:0007669"/>
    <property type="project" value="UniProtKB-KW"/>
</dbReference>
<evidence type="ECO:0000256" key="2">
    <source>
        <dbReference type="ARBA" id="ARBA00007055"/>
    </source>
</evidence>
<evidence type="ECO:0000313" key="11">
    <source>
        <dbReference type="Proteomes" id="UP000002774"/>
    </source>
</evidence>
<proteinExistence type="inferred from homology"/>
<dbReference type="GO" id="GO:0009279">
    <property type="term" value="C:cell outer membrane"/>
    <property type="evidence" value="ECO:0007669"/>
    <property type="project" value="UniProtKB-SubCell"/>
</dbReference>
<dbReference type="GO" id="GO:0015774">
    <property type="term" value="P:polysaccharide transport"/>
    <property type="evidence" value="ECO:0007669"/>
    <property type="project" value="TreeGrafter"/>
</dbReference>
<keyword evidence="5" id="KW-0812">Transmembrane</keyword>
<keyword evidence="8" id="KW-0472">Membrane</keyword>
<dbReference type="InterPro" id="IPR003192">
    <property type="entry name" value="Porin_LamB"/>
</dbReference>
<evidence type="ECO:0000256" key="4">
    <source>
        <dbReference type="ARBA" id="ARBA00022452"/>
    </source>
</evidence>
<dbReference type="STRING" id="714943.Mucpa_2609"/>
<dbReference type="SUPFAM" id="SSF56935">
    <property type="entry name" value="Porins"/>
    <property type="match status" value="1"/>
</dbReference>
<evidence type="ECO:0000256" key="9">
    <source>
        <dbReference type="ARBA" id="ARBA00023237"/>
    </source>
</evidence>
<evidence type="ECO:0000256" key="5">
    <source>
        <dbReference type="ARBA" id="ARBA00022692"/>
    </source>
</evidence>
<keyword evidence="11" id="KW-1185">Reference proteome</keyword>
<dbReference type="Pfam" id="PF02264">
    <property type="entry name" value="LamB"/>
    <property type="match status" value="1"/>
</dbReference>
<keyword evidence="9" id="KW-0998">Cell outer membrane</keyword>
<dbReference type="GO" id="GO:0006811">
    <property type="term" value="P:monoatomic ion transport"/>
    <property type="evidence" value="ECO:0007669"/>
    <property type="project" value="UniProtKB-KW"/>
</dbReference>
<reference evidence="10" key="1">
    <citation type="submission" date="2011-09" db="EMBL/GenBank/DDBJ databases">
        <title>The permanent draft genome of Mucilaginibacter paludis DSM 18603.</title>
        <authorList>
            <consortium name="US DOE Joint Genome Institute (JGI-PGF)"/>
            <person name="Lucas S."/>
            <person name="Han J."/>
            <person name="Lapidus A."/>
            <person name="Bruce D."/>
            <person name="Goodwin L."/>
            <person name="Pitluck S."/>
            <person name="Peters L."/>
            <person name="Kyrpides N."/>
            <person name="Mavromatis K."/>
            <person name="Ivanova N."/>
            <person name="Mikhailova N."/>
            <person name="Held B."/>
            <person name="Detter J.C."/>
            <person name="Tapia R."/>
            <person name="Han C."/>
            <person name="Land M."/>
            <person name="Hauser L."/>
            <person name="Markowitz V."/>
            <person name="Cheng J.-F."/>
            <person name="Hugenholtz P."/>
            <person name="Woyke T."/>
            <person name="Wu D."/>
            <person name="Tindall B."/>
            <person name="Brambilla E."/>
            <person name="Klenk H.-P."/>
            <person name="Eisen J.A."/>
        </authorList>
    </citation>
    <scope>NUCLEOTIDE SEQUENCE [LARGE SCALE GENOMIC DNA]</scope>
    <source>
        <strain evidence="10">DSM 18603</strain>
    </source>
</reference>
<evidence type="ECO:0000256" key="7">
    <source>
        <dbReference type="ARBA" id="ARBA00023114"/>
    </source>
</evidence>
<comment type="subcellular location">
    <subcellularLocation>
        <location evidence="1">Cell outer membrane</location>
        <topology evidence="1">Multi-pass membrane protein</topology>
    </subcellularLocation>
</comment>
<evidence type="ECO:0008006" key="12">
    <source>
        <dbReference type="Google" id="ProtNLM"/>
    </source>
</evidence>
<gene>
    <name evidence="10" type="ORF">Mucpa_2609</name>
</gene>
<dbReference type="GO" id="GO:0015144">
    <property type="term" value="F:carbohydrate transmembrane transporter activity"/>
    <property type="evidence" value="ECO:0007669"/>
    <property type="project" value="TreeGrafter"/>
</dbReference>
<evidence type="ECO:0000256" key="1">
    <source>
        <dbReference type="ARBA" id="ARBA00004571"/>
    </source>
</evidence>
<comment type="similarity">
    <text evidence="2">Belongs to the porin LamB (TC 1.B.3) family.</text>
</comment>
<dbReference type="EMBL" id="CM001403">
    <property type="protein sequence ID" value="EHQ26724.1"/>
    <property type="molecule type" value="Genomic_DNA"/>
</dbReference>
<keyword evidence="3" id="KW-0813">Transport</keyword>
<protein>
    <recommendedName>
        <fullName evidence="12">Maltoporin</fullName>
    </recommendedName>
</protein>